<dbReference type="PANTHER" id="PTHR30050:SF2">
    <property type="entry name" value="CHROMOSOMAL REPLICATION INITIATOR PROTEIN DNAA"/>
    <property type="match status" value="1"/>
</dbReference>
<evidence type="ECO:0000256" key="6">
    <source>
        <dbReference type="ARBA" id="ARBA00023125"/>
    </source>
</evidence>
<dbReference type="Gene3D" id="1.10.1750.10">
    <property type="match status" value="1"/>
</dbReference>
<keyword evidence="4" id="KW-0067">ATP-binding</keyword>
<dbReference type="Proteomes" id="UP000321934">
    <property type="component" value="Chromosome"/>
</dbReference>
<evidence type="ECO:0000256" key="3">
    <source>
        <dbReference type="ARBA" id="ARBA00022741"/>
    </source>
</evidence>
<dbReference type="GO" id="GO:0005524">
    <property type="term" value="F:ATP binding"/>
    <property type="evidence" value="ECO:0007669"/>
    <property type="project" value="UniProtKB-KW"/>
</dbReference>
<dbReference type="SMART" id="SM00760">
    <property type="entry name" value="Bac_DnaA_C"/>
    <property type="match status" value="1"/>
</dbReference>
<dbReference type="GO" id="GO:0003688">
    <property type="term" value="F:DNA replication origin binding"/>
    <property type="evidence" value="ECO:0007669"/>
    <property type="project" value="TreeGrafter"/>
</dbReference>
<dbReference type="SUPFAM" id="SSF52540">
    <property type="entry name" value="P-loop containing nucleoside triphosphate hydrolases"/>
    <property type="match status" value="1"/>
</dbReference>
<dbReference type="Pfam" id="PF08299">
    <property type="entry name" value="Bac_DnaA_C"/>
    <property type="match status" value="1"/>
</dbReference>
<dbReference type="Pfam" id="PF00308">
    <property type="entry name" value="Bac_DnaA"/>
    <property type="match status" value="1"/>
</dbReference>
<keyword evidence="6" id="KW-0238">DNA-binding</keyword>
<evidence type="ECO:0000256" key="1">
    <source>
        <dbReference type="ARBA" id="ARBA00022490"/>
    </source>
</evidence>
<dbReference type="CDD" id="cd06571">
    <property type="entry name" value="Bac_DnaA_C"/>
    <property type="match status" value="1"/>
</dbReference>
<name>A0A5B8XD40_9RICK</name>
<keyword evidence="9" id="KW-1185">Reference proteome</keyword>
<organism evidence="8 9">
    <name type="scientific">Candidatus Deianiraea vastatrix</name>
    <dbReference type="NCBI Taxonomy" id="2163644"/>
    <lineage>
        <taxon>Bacteria</taxon>
        <taxon>Pseudomonadati</taxon>
        <taxon>Pseudomonadota</taxon>
        <taxon>Alphaproteobacteria</taxon>
        <taxon>Rickettsiales</taxon>
        <taxon>Candidatus Deianiraeaceae</taxon>
        <taxon>Candidatus Deianiraea</taxon>
    </lineage>
</organism>
<evidence type="ECO:0000313" key="8">
    <source>
        <dbReference type="EMBL" id="QED22815.1"/>
    </source>
</evidence>
<keyword evidence="5" id="KW-0446">Lipid-binding</keyword>
<dbReference type="Pfam" id="PF11638">
    <property type="entry name" value="DnaA_N"/>
    <property type="match status" value="1"/>
</dbReference>
<proteinExistence type="predicted"/>
<reference evidence="8 9" key="1">
    <citation type="journal article" date="2019" name="ISME J.">
        <title>Deianiraea, an extracellular bacterium associated with the ciliate Paramecium, suggests an alternative scenario for the evolution of Rickettsiales.</title>
        <authorList>
            <person name="Castelli M."/>
            <person name="Sabaneyeva E."/>
            <person name="Lanzoni O."/>
            <person name="Lebedeva N."/>
            <person name="Floriano A.M."/>
            <person name="Gaiarsa S."/>
            <person name="Benken K."/>
            <person name="Modeo L."/>
            <person name="Bandi C."/>
            <person name="Potekhin A."/>
            <person name="Sassera D."/>
            <person name="Petroni G."/>
        </authorList>
    </citation>
    <scope>NUCLEOTIDE SEQUENCE [LARGE SCALE GENOMIC DNA]</scope>
    <source>
        <strain evidence="8">CyL4-1</strain>
    </source>
</reference>
<dbReference type="AlphaFoldDB" id="A0A5B8XD40"/>
<dbReference type="InterPro" id="IPR024633">
    <property type="entry name" value="DnaA_N_dom"/>
</dbReference>
<keyword evidence="3" id="KW-0547">Nucleotide-binding</keyword>
<dbReference type="SUPFAM" id="SSF48295">
    <property type="entry name" value="TrpR-like"/>
    <property type="match status" value="1"/>
</dbReference>
<dbReference type="InterPro" id="IPR013159">
    <property type="entry name" value="DnaA_C"/>
</dbReference>
<dbReference type="Gene3D" id="3.30.300.180">
    <property type="match status" value="1"/>
</dbReference>
<protein>
    <submittedName>
        <fullName evidence="8">Chromosomal replication initiator protein DnaA</fullName>
    </submittedName>
</protein>
<evidence type="ECO:0000313" key="9">
    <source>
        <dbReference type="Proteomes" id="UP000321934"/>
    </source>
</evidence>
<gene>
    <name evidence="8" type="ORF">Deia_00001</name>
</gene>
<feature type="domain" description="Chromosomal replication initiator DnaA C-terminal" evidence="7">
    <location>
        <begin position="315"/>
        <end position="384"/>
    </location>
</feature>
<dbReference type="GO" id="GO:0008289">
    <property type="term" value="F:lipid binding"/>
    <property type="evidence" value="ECO:0007669"/>
    <property type="project" value="UniProtKB-KW"/>
</dbReference>
<sequence length="406" mass="45422">MLSETIGKSAFETWFANLNIQVDGEKLFVKVKNQSELQWIKKNYDKQIKLAALETYKISDISYIIGGELKVVSHSNIVKLEAEKKDEVYKKSFIIDDSNKIAYSTVNYLLENRNSSVVHGKILHIFGKSGFGKTALLQHIFNQLGSEAIFFSAIEFVNLYSSSVRKNEVDAFRKEIFAKKFLIIDDINQLATQKGSLAEVSRIASIFADSNKVLITSANVSAMEIPNNIAVKVKGFLSCLSVRLEEPSIELKYKFGQDLLAQHGILGKVDAKKVVKKSMTMRDIDASVSKIKMSIVSNNLSLFEEFATSSQDNFAHDAIISLVAQKFAVDKNKMFLRGGGKDVSSARYVAIYLLRKKTNMTMQAIAAVFNLKSHTNIVRAIDIVQNEESSKEILTAISEIEKMLDK</sequence>
<accession>A0A5B8XD40</accession>
<evidence type="ECO:0000256" key="4">
    <source>
        <dbReference type="ARBA" id="ARBA00022840"/>
    </source>
</evidence>
<dbReference type="GO" id="GO:0005886">
    <property type="term" value="C:plasma membrane"/>
    <property type="evidence" value="ECO:0007669"/>
    <property type="project" value="TreeGrafter"/>
</dbReference>
<dbReference type="InterPro" id="IPR013317">
    <property type="entry name" value="DnaA_dom"/>
</dbReference>
<keyword evidence="1" id="KW-0963">Cytoplasm</keyword>
<dbReference type="InterPro" id="IPR027417">
    <property type="entry name" value="P-loop_NTPase"/>
</dbReference>
<dbReference type="GO" id="GO:0006275">
    <property type="term" value="P:regulation of DNA replication"/>
    <property type="evidence" value="ECO:0007669"/>
    <property type="project" value="InterPro"/>
</dbReference>
<dbReference type="Gene3D" id="3.40.50.300">
    <property type="entry name" value="P-loop containing nucleotide triphosphate hydrolases"/>
    <property type="match status" value="1"/>
</dbReference>
<dbReference type="InterPro" id="IPR038454">
    <property type="entry name" value="DnaA_N_sf"/>
</dbReference>
<evidence type="ECO:0000256" key="5">
    <source>
        <dbReference type="ARBA" id="ARBA00023121"/>
    </source>
</evidence>
<evidence type="ECO:0000256" key="2">
    <source>
        <dbReference type="ARBA" id="ARBA00022705"/>
    </source>
</evidence>
<keyword evidence="2" id="KW-0235">DNA replication</keyword>
<dbReference type="InterPro" id="IPR010921">
    <property type="entry name" value="Trp_repressor/repl_initiator"/>
</dbReference>
<evidence type="ECO:0000259" key="7">
    <source>
        <dbReference type="SMART" id="SM00760"/>
    </source>
</evidence>
<dbReference type="GO" id="GO:0006270">
    <property type="term" value="P:DNA replication initiation"/>
    <property type="evidence" value="ECO:0007669"/>
    <property type="project" value="InterPro"/>
</dbReference>
<dbReference type="EMBL" id="CP029077">
    <property type="protein sequence ID" value="QED22815.1"/>
    <property type="molecule type" value="Genomic_DNA"/>
</dbReference>
<dbReference type="PANTHER" id="PTHR30050">
    <property type="entry name" value="CHROMOSOMAL REPLICATION INITIATOR PROTEIN DNAA"/>
    <property type="match status" value="1"/>
</dbReference>